<reference evidence="8" key="1">
    <citation type="journal article" date="2021" name="PeerJ">
        <title>Extensive microbial diversity within the chicken gut microbiome revealed by metagenomics and culture.</title>
        <authorList>
            <person name="Gilroy R."/>
            <person name="Ravi A."/>
            <person name="Getino M."/>
            <person name="Pursley I."/>
            <person name="Horton D.L."/>
            <person name="Alikhan N.F."/>
            <person name="Baker D."/>
            <person name="Gharbi K."/>
            <person name="Hall N."/>
            <person name="Watson M."/>
            <person name="Adriaenssens E.M."/>
            <person name="Foster-Nyarko E."/>
            <person name="Jarju S."/>
            <person name="Secka A."/>
            <person name="Antonio M."/>
            <person name="Oren A."/>
            <person name="Chaudhuri R.R."/>
            <person name="La Ragione R."/>
            <person name="Hildebrand F."/>
            <person name="Pallen M.J."/>
        </authorList>
    </citation>
    <scope>NUCLEOTIDE SEQUENCE</scope>
    <source>
        <strain evidence="8">ChiGjej5B5-7349</strain>
    </source>
</reference>
<gene>
    <name evidence="8" type="ORF">K8V08_05570</name>
</gene>
<keyword evidence="1" id="KW-0134">Cell wall</keyword>
<dbReference type="EMBL" id="DYUK01000115">
    <property type="protein sequence ID" value="HJG79863.1"/>
    <property type="molecule type" value="Genomic_DNA"/>
</dbReference>
<feature type="compositionally biased region" description="Pro residues" evidence="5">
    <location>
        <begin position="451"/>
        <end position="472"/>
    </location>
</feature>
<feature type="region of interest" description="Disordered" evidence="5">
    <location>
        <begin position="268"/>
        <end position="289"/>
    </location>
</feature>
<evidence type="ECO:0000256" key="6">
    <source>
        <dbReference type="SAM" id="Phobius"/>
    </source>
</evidence>
<evidence type="ECO:0000313" key="8">
    <source>
        <dbReference type="EMBL" id="HJG79863.1"/>
    </source>
</evidence>
<feature type="compositionally biased region" description="Pro residues" evidence="5">
    <location>
        <begin position="541"/>
        <end position="570"/>
    </location>
</feature>
<evidence type="ECO:0000256" key="3">
    <source>
        <dbReference type="ARBA" id="ARBA00022729"/>
    </source>
</evidence>
<keyword evidence="4" id="KW-0572">Peptidoglycan-anchor</keyword>
<feature type="compositionally biased region" description="Low complexity" evidence="5">
    <location>
        <begin position="98"/>
        <end position="110"/>
    </location>
</feature>
<evidence type="ECO:0000313" key="9">
    <source>
        <dbReference type="Proteomes" id="UP000784435"/>
    </source>
</evidence>
<evidence type="ECO:0000259" key="7">
    <source>
        <dbReference type="PROSITE" id="PS50847"/>
    </source>
</evidence>
<keyword evidence="2" id="KW-0964">Secreted</keyword>
<dbReference type="InterPro" id="IPR019931">
    <property type="entry name" value="LPXTG_anchor"/>
</dbReference>
<comment type="caution">
    <text evidence="8">The sequence shown here is derived from an EMBL/GenBank/DDBJ whole genome shotgun (WGS) entry which is preliminary data.</text>
</comment>
<evidence type="ECO:0000256" key="4">
    <source>
        <dbReference type="ARBA" id="ARBA00023088"/>
    </source>
</evidence>
<evidence type="ECO:0000256" key="5">
    <source>
        <dbReference type="SAM" id="MobiDB-lite"/>
    </source>
</evidence>
<dbReference type="PROSITE" id="PS50847">
    <property type="entry name" value="GRAM_POS_ANCHORING"/>
    <property type="match status" value="1"/>
</dbReference>
<feature type="domain" description="Gram-positive cocci surface proteins LPxTG" evidence="7">
    <location>
        <begin position="575"/>
        <end position="606"/>
    </location>
</feature>
<feature type="transmembrane region" description="Helical" evidence="6">
    <location>
        <begin position="582"/>
        <end position="603"/>
    </location>
</feature>
<protein>
    <recommendedName>
        <fullName evidence="7">Gram-positive cocci surface proteins LPxTG domain-containing protein</fullName>
    </recommendedName>
</protein>
<dbReference type="Proteomes" id="UP000784435">
    <property type="component" value="Unassembled WGS sequence"/>
</dbReference>
<keyword evidence="6" id="KW-1133">Transmembrane helix</keyword>
<name>A0A921MD60_9MICO</name>
<reference evidence="8" key="2">
    <citation type="submission" date="2021-09" db="EMBL/GenBank/DDBJ databases">
        <authorList>
            <person name="Gilroy R."/>
        </authorList>
    </citation>
    <scope>NUCLEOTIDE SEQUENCE</scope>
    <source>
        <strain evidence="8">ChiGjej5B5-7349</strain>
    </source>
</reference>
<proteinExistence type="predicted"/>
<evidence type="ECO:0000256" key="2">
    <source>
        <dbReference type="ARBA" id="ARBA00022525"/>
    </source>
</evidence>
<sequence>MTPPTDARTTPSHAAPSRPVPSRTVPSRTPPARRAPGRTAARTASAAILTAALICSPVLAGASAASATYAYSGTAHSDTVSIEAPGGDSGSSDPPPVDGDAQLGGSSASAAELGASQEGSWFLGQSVDSVLGPGQWYTAREGRTWYGAYRTFSDRYSYCTDAGLKTPHPRFFRNAGAGKSITAARTAWALHTHRESSSAATHAALSAMVRLDEAIPHRHAIPPGHPKDLGSDFAEAAKAYTTISRDAKRYAGPYTLDVTLRDRTIRALDVPTGEDSGRDDTTAASGDVTQEDSAAGVGLVMDAVVSLTSASGHEVPGHDVDLTVTGAQPAQDRVTTSDDPTTVDMLAQGDVPITIEVEVDGLPSSEVSYHRPSGLGSDRVQAVVTPGEPVTLTAEDTWKQKEQPPRPTLPPSPPPSPLPVPTATATYSPPPTTAPPAPPTQEPEPSTTPEATPPPTTTPPPAPTRTPEPPRTPEASEPPEAPETEVPETETPETEAPETEVPKTEQPETEAPETTPPEETAPPEGSPPPEDTAPPQEDEQPGPPPQGGGEPPAPQEPSPPDNPVPAPDGPQPETLPRTGVDATAAAGLALILVAVGTGALTLARRR</sequence>
<feature type="region of interest" description="Disordered" evidence="5">
    <location>
        <begin position="392"/>
        <end position="580"/>
    </location>
</feature>
<keyword evidence="3" id="KW-0732">Signal</keyword>
<feature type="region of interest" description="Disordered" evidence="5">
    <location>
        <begin position="1"/>
        <end position="40"/>
    </location>
</feature>
<accession>A0A921MD60</accession>
<keyword evidence="6" id="KW-0472">Membrane</keyword>
<feature type="region of interest" description="Disordered" evidence="5">
    <location>
        <begin position="80"/>
        <end position="110"/>
    </location>
</feature>
<dbReference type="AlphaFoldDB" id="A0A921MD60"/>
<feature type="compositionally biased region" description="Pro residues" evidence="5">
    <location>
        <begin position="428"/>
        <end position="442"/>
    </location>
</feature>
<organism evidence="8 9">
    <name type="scientific">Brevibacterium senegalense</name>
    <dbReference type="NCBI Taxonomy" id="1033736"/>
    <lineage>
        <taxon>Bacteria</taxon>
        <taxon>Bacillati</taxon>
        <taxon>Actinomycetota</taxon>
        <taxon>Actinomycetes</taxon>
        <taxon>Micrococcales</taxon>
        <taxon>Brevibacteriaceae</taxon>
        <taxon>Brevibacterium</taxon>
    </lineage>
</organism>
<keyword evidence="6" id="KW-0812">Transmembrane</keyword>
<feature type="compositionally biased region" description="Acidic residues" evidence="5">
    <location>
        <begin position="480"/>
        <end position="498"/>
    </location>
</feature>
<feature type="region of interest" description="Disordered" evidence="5">
    <location>
        <begin position="364"/>
        <end position="383"/>
    </location>
</feature>
<evidence type="ECO:0000256" key="1">
    <source>
        <dbReference type="ARBA" id="ARBA00022512"/>
    </source>
</evidence>
<feature type="compositionally biased region" description="Low complexity" evidence="5">
    <location>
        <begin position="15"/>
        <end position="40"/>
    </location>
</feature>
<feature type="compositionally biased region" description="Pro residues" evidence="5">
    <location>
        <begin position="405"/>
        <end position="420"/>
    </location>
</feature>